<keyword evidence="2" id="KW-1185">Reference proteome</keyword>
<dbReference type="GeneID" id="66054419"/>
<evidence type="ECO:0000313" key="2">
    <source>
        <dbReference type="Proteomes" id="UP000006906"/>
    </source>
</evidence>
<dbReference type="ExpressionAtlas" id="A0A2K3DHE6">
    <property type="expression patterns" value="baseline and differential"/>
</dbReference>
<protein>
    <submittedName>
        <fullName evidence="1">Uncharacterized protein</fullName>
    </submittedName>
</protein>
<name>A0A2K3DHE6_CHLRE</name>
<gene>
    <name evidence="1" type="ORF">CHLRE_08g373348v5</name>
</gene>
<dbReference type="RefSeq" id="XP_042922079.1">
    <property type="nucleotide sequence ID" value="XM_043065077.1"/>
</dbReference>
<dbReference type="Proteomes" id="UP000006906">
    <property type="component" value="Chromosome 8"/>
</dbReference>
<dbReference type="EMBL" id="CM008969">
    <property type="protein sequence ID" value="PNW79954.1"/>
    <property type="molecule type" value="Genomic_DNA"/>
</dbReference>
<reference evidence="1 2" key="1">
    <citation type="journal article" date="2007" name="Science">
        <title>The Chlamydomonas genome reveals the evolution of key animal and plant functions.</title>
        <authorList>
            <person name="Merchant S.S."/>
            <person name="Prochnik S.E."/>
            <person name="Vallon O."/>
            <person name="Harris E.H."/>
            <person name="Karpowicz S.J."/>
            <person name="Witman G.B."/>
            <person name="Terry A."/>
            <person name="Salamov A."/>
            <person name="Fritz-Laylin L.K."/>
            <person name="Marechal-Drouard L."/>
            <person name="Marshall W.F."/>
            <person name="Qu L.H."/>
            <person name="Nelson D.R."/>
            <person name="Sanderfoot A.A."/>
            <person name="Spalding M.H."/>
            <person name="Kapitonov V.V."/>
            <person name="Ren Q."/>
            <person name="Ferris P."/>
            <person name="Lindquist E."/>
            <person name="Shapiro H."/>
            <person name="Lucas S.M."/>
            <person name="Grimwood J."/>
            <person name="Schmutz J."/>
            <person name="Cardol P."/>
            <person name="Cerutti H."/>
            <person name="Chanfreau G."/>
            <person name="Chen C.L."/>
            <person name="Cognat V."/>
            <person name="Croft M.T."/>
            <person name="Dent R."/>
            <person name="Dutcher S."/>
            <person name="Fernandez E."/>
            <person name="Fukuzawa H."/>
            <person name="Gonzalez-Ballester D."/>
            <person name="Gonzalez-Halphen D."/>
            <person name="Hallmann A."/>
            <person name="Hanikenne M."/>
            <person name="Hippler M."/>
            <person name="Inwood W."/>
            <person name="Jabbari K."/>
            <person name="Kalanon M."/>
            <person name="Kuras R."/>
            <person name="Lefebvre P.A."/>
            <person name="Lemaire S.D."/>
            <person name="Lobanov A.V."/>
            <person name="Lohr M."/>
            <person name="Manuell A."/>
            <person name="Meier I."/>
            <person name="Mets L."/>
            <person name="Mittag M."/>
            <person name="Mittelmeier T."/>
            <person name="Moroney J.V."/>
            <person name="Moseley J."/>
            <person name="Napoli C."/>
            <person name="Nedelcu A.M."/>
            <person name="Niyogi K."/>
            <person name="Novoselov S.V."/>
            <person name="Paulsen I.T."/>
            <person name="Pazour G."/>
            <person name="Purton S."/>
            <person name="Ral J.P."/>
            <person name="Riano-Pachon D.M."/>
            <person name="Riekhof W."/>
            <person name="Rymarquis L."/>
            <person name="Schroda M."/>
            <person name="Stern D."/>
            <person name="Umen J."/>
            <person name="Willows R."/>
            <person name="Wilson N."/>
            <person name="Zimmer S.L."/>
            <person name="Allmer J."/>
            <person name="Balk J."/>
            <person name="Bisova K."/>
            <person name="Chen C.J."/>
            <person name="Elias M."/>
            <person name="Gendler K."/>
            <person name="Hauser C."/>
            <person name="Lamb M.R."/>
            <person name="Ledford H."/>
            <person name="Long J.C."/>
            <person name="Minagawa J."/>
            <person name="Page M.D."/>
            <person name="Pan J."/>
            <person name="Pootakham W."/>
            <person name="Roje S."/>
            <person name="Rose A."/>
            <person name="Stahlberg E."/>
            <person name="Terauchi A.M."/>
            <person name="Yang P."/>
            <person name="Ball S."/>
            <person name="Bowler C."/>
            <person name="Dieckmann C.L."/>
            <person name="Gladyshev V.N."/>
            <person name="Green P."/>
            <person name="Jorgensen R."/>
            <person name="Mayfield S."/>
            <person name="Mueller-Roeber B."/>
            <person name="Rajamani S."/>
            <person name="Sayre R.T."/>
            <person name="Brokstein P."/>
            <person name="Dubchak I."/>
            <person name="Goodstein D."/>
            <person name="Hornick L."/>
            <person name="Huang Y.W."/>
            <person name="Jhaveri J."/>
            <person name="Luo Y."/>
            <person name="Martinez D."/>
            <person name="Ngau W.C."/>
            <person name="Otillar B."/>
            <person name="Poliakov A."/>
            <person name="Porter A."/>
            <person name="Szajkowski L."/>
            <person name="Werner G."/>
            <person name="Zhou K."/>
            <person name="Grigoriev I.V."/>
            <person name="Rokhsar D.S."/>
            <person name="Grossman A.R."/>
        </authorList>
    </citation>
    <scope>NUCLEOTIDE SEQUENCE [LARGE SCALE GENOMIC DNA]</scope>
    <source>
        <strain evidence="2">CC-503</strain>
    </source>
</reference>
<accession>A0A2K3DHE6</accession>
<evidence type="ECO:0000313" key="1">
    <source>
        <dbReference type="EMBL" id="PNW79954.1"/>
    </source>
</evidence>
<dbReference type="AlphaFoldDB" id="A0A2K3DHE6"/>
<dbReference type="InParanoid" id="A0A2K3DHE6"/>
<organism evidence="1 2">
    <name type="scientific">Chlamydomonas reinhardtii</name>
    <name type="common">Chlamydomonas smithii</name>
    <dbReference type="NCBI Taxonomy" id="3055"/>
    <lineage>
        <taxon>Eukaryota</taxon>
        <taxon>Viridiplantae</taxon>
        <taxon>Chlorophyta</taxon>
        <taxon>core chlorophytes</taxon>
        <taxon>Chlorophyceae</taxon>
        <taxon>CS clade</taxon>
        <taxon>Chlamydomonadales</taxon>
        <taxon>Chlamydomonadaceae</taxon>
        <taxon>Chlamydomonas</taxon>
    </lineage>
</organism>
<dbReference type="KEGG" id="cre:CHLRE_08g373348v5"/>
<proteinExistence type="predicted"/>
<sequence>MRSSSFGMPSGPVALLRERPGGERVLEGSGSSFTLRFGSVRHQLAVLGLAVLYLTSYGGSLSFRCCVWRCTAGCQVCRGLDHYVLQVGGSGGQLLLGDWKRHTRPAWAVFRCCCWWRCGLRCFP</sequence>
<dbReference type="Gramene" id="PNW79954">
    <property type="protein sequence ID" value="PNW79954"/>
    <property type="gene ID" value="CHLRE_08g373348v5"/>
</dbReference>